<dbReference type="GO" id="GO:0051260">
    <property type="term" value="P:protein homooligomerization"/>
    <property type="evidence" value="ECO:0007669"/>
    <property type="project" value="InterPro"/>
</dbReference>
<protein>
    <submittedName>
        <fullName evidence="2">BTB/POZ domain-containing protein</fullName>
    </submittedName>
</protein>
<dbReference type="Pfam" id="PF02214">
    <property type="entry name" value="BTB_2"/>
    <property type="match status" value="1"/>
</dbReference>
<comment type="caution">
    <text evidence="2">The sequence shown here is derived from an EMBL/GenBank/DDBJ whole genome shotgun (WGS) entry which is preliminary data.</text>
</comment>
<dbReference type="PANTHER" id="PTHR11145">
    <property type="entry name" value="BTB/POZ DOMAIN-CONTAINING ADAPTER FOR CUL3-MEDIATED RHOA DEGRADATION PROTEIN FAMILY MEMBER"/>
    <property type="match status" value="1"/>
</dbReference>
<dbReference type="EMBL" id="JAKKPZ010000691">
    <property type="protein sequence ID" value="KAI1692970.1"/>
    <property type="molecule type" value="Genomic_DNA"/>
</dbReference>
<dbReference type="CDD" id="cd18316">
    <property type="entry name" value="BTB_POZ_KCTD-like"/>
    <property type="match status" value="1"/>
</dbReference>
<dbReference type="InterPro" id="IPR003131">
    <property type="entry name" value="T1-type_BTB"/>
</dbReference>
<evidence type="ECO:0000259" key="1">
    <source>
        <dbReference type="PROSITE" id="PS50097"/>
    </source>
</evidence>
<dbReference type="Proteomes" id="UP001201812">
    <property type="component" value="Unassembled WGS sequence"/>
</dbReference>
<evidence type="ECO:0000313" key="2">
    <source>
        <dbReference type="EMBL" id="KAI1692970.1"/>
    </source>
</evidence>
<dbReference type="AlphaFoldDB" id="A0AAD4MGH9"/>
<gene>
    <name evidence="2" type="ORF">DdX_20919</name>
</gene>
<feature type="domain" description="BTB" evidence="1">
    <location>
        <begin position="13"/>
        <end position="80"/>
    </location>
</feature>
<dbReference type="PROSITE" id="PS50097">
    <property type="entry name" value="BTB"/>
    <property type="match status" value="1"/>
</dbReference>
<keyword evidence="3" id="KW-1185">Reference proteome</keyword>
<proteinExistence type="predicted"/>
<dbReference type="InterPro" id="IPR011333">
    <property type="entry name" value="SKP1/BTB/POZ_sf"/>
</dbReference>
<dbReference type="SMART" id="SM00225">
    <property type="entry name" value="BTB"/>
    <property type="match status" value="1"/>
</dbReference>
<dbReference type="InterPro" id="IPR000210">
    <property type="entry name" value="BTB/POZ_dom"/>
</dbReference>
<sequence length="320" mass="37009">MSEINSATNSDWVRLNVGGKIFQTTKDTLSRHPDSFLARLVNGELSSDKDETGAILIDRSYEHFDTILNYLRTGVVNFDRSEKIMKELSCEADFYGLQALVEEDNKPVRSNHTEVITLCADHDTNKVYDTDVCHYGTICFSEPQDDYEVLQALRDRTQLQFKLAHKGRYDISDLTLEGTLEIQTILRGFGFVQKSDSTCYDGFPECWKFILKPRANRTEAITICDTWQTYNGPHQSSVIFSEIEDDYEVLRALRDRTQYNLVFVNKGRYRFTFYGNMELETILPSFGFVQESYDESDYGDCSNPNKLTLQCWKYVRTISK</sequence>
<dbReference type="Gene3D" id="3.30.710.10">
    <property type="entry name" value="Potassium Channel Kv1.1, Chain A"/>
    <property type="match status" value="1"/>
</dbReference>
<dbReference type="PANTHER" id="PTHR11145:SF8">
    <property type="entry name" value="RE57120P"/>
    <property type="match status" value="1"/>
</dbReference>
<name>A0AAD4MGH9_9BILA</name>
<evidence type="ECO:0000313" key="3">
    <source>
        <dbReference type="Proteomes" id="UP001201812"/>
    </source>
</evidence>
<reference evidence="2" key="1">
    <citation type="submission" date="2022-01" db="EMBL/GenBank/DDBJ databases">
        <title>Genome Sequence Resource for Two Populations of Ditylenchus destructor, the Migratory Endoparasitic Phytonematode.</title>
        <authorList>
            <person name="Zhang H."/>
            <person name="Lin R."/>
            <person name="Xie B."/>
        </authorList>
    </citation>
    <scope>NUCLEOTIDE SEQUENCE</scope>
    <source>
        <strain evidence="2">BazhouSP</strain>
    </source>
</reference>
<accession>A0AAD4MGH9</accession>
<dbReference type="FunFam" id="3.30.710.10:FF:000005">
    <property type="entry name" value="Potassium channel tetramerization domain-containing 17"/>
    <property type="match status" value="1"/>
</dbReference>
<dbReference type="SUPFAM" id="SSF54695">
    <property type="entry name" value="POZ domain"/>
    <property type="match status" value="1"/>
</dbReference>
<organism evidence="2 3">
    <name type="scientific">Ditylenchus destructor</name>
    <dbReference type="NCBI Taxonomy" id="166010"/>
    <lineage>
        <taxon>Eukaryota</taxon>
        <taxon>Metazoa</taxon>
        <taxon>Ecdysozoa</taxon>
        <taxon>Nematoda</taxon>
        <taxon>Chromadorea</taxon>
        <taxon>Rhabditida</taxon>
        <taxon>Tylenchina</taxon>
        <taxon>Tylenchomorpha</taxon>
        <taxon>Sphaerularioidea</taxon>
        <taxon>Anguinidae</taxon>
        <taxon>Anguininae</taxon>
        <taxon>Ditylenchus</taxon>
    </lineage>
</organism>
<dbReference type="InterPro" id="IPR045068">
    <property type="entry name" value="BACURD1-3"/>
</dbReference>